<keyword evidence="1 3" id="KW-0560">Oxidoreductase</keyword>
<protein>
    <submittedName>
        <fullName evidence="5">Aldehyde dehydrogenase</fullName>
    </submittedName>
</protein>
<dbReference type="Pfam" id="PF00171">
    <property type="entry name" value="Aldedh"/>
    <property type="match status" value="1"/>
</dbReference>
<dbReference type="Proteomes" id="UP001556631">
    <property type="component" value="Unassembled WGS sequence"/>
</dbReference>
<dbReference type="PANTHER" id="PTHR11699">
    <property type="entry name" value="ALDEHYDE DEHYDROGENASE-RELATED"/>
    <property type="match status" value="1"/>
</dbReference>
<dbReference type="SUPFAM" id="SSF53720">
    <property type="entry name" value="ALDH-like"/>
    <property type="match status" value="1"/>
</dbReference>
<dbReference type="InterPro" id="IPR029510">
    <property type="entry name" value="Ald_DH_CS_GLU"/>
</dbReference>
<feature type="domain" description="Aldehyde dehydrogenase" evidence="4">
    <location>
        <begin position="29"/>
        <end position="486"/>
    </location>
</feature>
<dbReference type="RefSeq" id="WP_367990712.1">
    <property type="nucleotide sequence ID" value="NZ_JBFPJR010000001.1"/>
</dbReference>
<evidence type="ECO:0000256" key="1">
    <source>
        <dbReference type="ARBA" id="ARBA00023002"/>
    </source>
</evidence>
<dbReference type="Gene3D" id="3.40.605.10">
    <property type="entry name" value="Aldehyde Dehydrogenase, Chain A, domain 1"/>
    <property type="match status" value="1"/>
</dbReference>
<comment type="similarity">
    <text evidence="3">Belongs to the aldehyde dehydrogenase family.</text>
</comment>
<evidence type="ECO:0000256" key="2">
    <source>
        <dbReference type="PROSITE-ProRule" id="PRU10007"/>
    </source>
</evidence>
<dbReference type="Gene3D" id="3.40.309.10">
    <property type="entry name" value="Aldehyde Dehydrogenase, Chain A, domain 2"/>
    <property type="match status" value="1"/>
</dbReference>
<evidence type="ECO:0000256" key="3">
    <source>
        <dbReference type="RuleBase" id="RU003345"/>
    </source>
</evidence>
<accession>A0ABV3ST26</accession>
<comment type="caution">
    <text evidence="5">The sequence shown here is derived from an EMBL/GenBank/DDBJ whole genome shotgun (WGS) entry which is preliminary data.</text>
</comment>
<organism evidence="5 6">
    <name type="scientific">Nocardioides eburneus</name>
    <dbReference type="NCBI Taxonomy" id="3231482"/>
    <lineage>
        <taxon>Bacteria</taxon>
        <taxon>Bacillati</taxon>
        <taxon>Actinomycetota</taxon>
        <taxon>Actinomycetes</taxon>
        <taxon>Propionibacteriales</taxon>
        <taxon>Nocardioidaceae</taxon>
        <taxon>Nocardioides</taxon>
    </lineage>
</organism>
<keyword evidence="6" id="KW-1185">Reference proteome</keyword>
<evidence type="ECO:0000313" key="6">
    <source>
        <dbReference type="Proteomes" id="UP001556631"/>
    </source>
</evidence>
<dbReference type="InterPro" id="IPR016163">
    <property type="entry name" value="Ald_DH_C"/>
</dbReference>
<gene>
    <name evidence="5" type="ORF">AB3X52_00570</name>
</gene>
<dbReference type="InterPro" id="IPR016161">
    <property type="entry name" value="Ald_DH/histidinol_DH"/>
</dbReference>
<dbReference type="EMBL" id="JBFPJR010000001">
    <property type="protein sequence ID" value="MEX0426095.1"/>
    <property type="molecule type" value="Genomic_DNA"/>
</dbReference>
<dbReference type="InterPro" id="IPR016162">
    <property type="entry name" value="Ald_DH_N"/>
</dbReference>
<feature type="active site" evidence="2">
    <location>
        <position position="261"/>
    </location>
</feature>
<dbReference type="PROSITE" id="PS00687">
    <property type="entry name" value="ALDEHYDE_DEHYDR_GLU"/>
    <property type="match status" value="1"/>
</dbReference>
<name>A0ABV3ST26_9ACTN</name>
<evidence type="ECO:0000259" key="4">
    <source>
        <dbReference type="Pfam" id="PF00171"/>
    </source>
</evidence>
<sequence>MTITENTTGRPTLDSSLVVDGAMLIGGDWVPSSSGDTIDVINPATVELLARVPRGTADDVEAAVQAAERAFPAWRDLPATVRANLLFAWANLIEQHNAELDQIESQEVGRPSWGPPPMAGQLRFIAGQADKVQGVSLPTYSPEQVGFTLREPYGVVGAIIPWNAPGPMFATEVGAAIAAGNTIVIKPAEDAPLTPLALAKLALEAGIPPGVINVVTGYGGEAGAAIPAHPRIRRMGFTGSPQTGAAVMEACAKNLIPLHLELGGKSPQVVFADADLDAAVPAMVQGITLNTGQICAAGSRVVVQRSIHDELVERLAAEMRQVRVGAWHESVNMGPLISARQHERVLGYIDLGREAGAEVVTGGGVPSGYDRGFFVEPTLFAGVSADMRIAQEEIFGPVLSVIAVDDETEAVEVANGTDYGLVASVWTRDVGTAVRMSRKLQAGQVGVNNALGAGVIGGPFGGYKNSGFGRTMGADSVLDWTQVKTVSMRGAVPPAPRTPLRAEQAQD</sequence>
<reference evidence="5 6" key="1">
    <citation type="submission" date="2024-07" db="EMBL/GenBank/DDBJ databases">
        <authorList>
            <person name="Lee S."/>
            <person name="Kang M."/>
        </authorList>
    </citation>
    <scope>NUCLEOTIDE SEQUENCE [LARGE SCALE GENOMIC DNA]</scope>
    <source>
        <strain evidence="5 6">DS6</strain>
    </source>
</reference>
<evidence type="ECO:0000313" key="5">
    <source>
        <dbReference type="EMBL" id="MEX0426095.1"/>
    </source>
</evidence>
<dbReference type="InterPro" id="IPR015590">
    <property type="entry name" value="Aldehyde_DH_dom"/>
</dbReference>
<proteinExistence type="inferred from homology"/>